<dbReference type="Pfam" id="PF00512">
    <property type="entry name" value="HisKA"/>
    <property type="match status" value="1"/>
</dbReference>
<keyword evidence="6" id="KW-0547">Nucleotide-binding</keyword>
<feature type="coiled-coil region" evidence="13">
    <location>
        <begin position="226"/>
        <end position="253"/>
    </location>
</feature>
<dbReference type="SUPFAM" id="SSF158472">
    <property type="entry name" value="HAMP domain-like"/>
    <property type="match status" value="1"/>
</dbReference>
<keyword evidence="4 12" id="KW-0597">Phosphoprotein</keyword>
<dbReference type="Pfam" id="PF00072">
    <property type="entry name" value="Response_reg"/>
    <property type="match status" value="1"/>
</dbReference>
<keyword evidence="9" id="KW-0902">Two-component regulatory system</keyword>
<dbReference type="Gene3D" id="6.10.340.10">
    <property type="match status" value="1"/>
</dbReference>
<dbReference type="Gene3D" id="3.30.565.10">
    <property type="entry name" value="Histidine kinase-like ATPase, C-terminal domain"/>
    <property type="match status" value="1"/>
</dbReference>
<evidence type="ECO:0000256" key="13">
    <source>
        <dbReference type="SAM" id="Coils"/>
    </source>
</evidence>
<evidence type="ECO:0000256" key="11">
    <source>
        <dbReference type="ARBA" id="ARBA00068150"/>
    </source>
</evidence>
<keyword evidence="19" id="KW-1185">Reference proteome</keyword>
<dbReference type="Gene3D" id="3.40.50.2300">
    <property type="match status" value="1"/>
</dbReference>
<dbReference type="Pfam" id="PF02518">
    <property type="entry name" value="HATPase_c"/>
    <property type="match status" value="1"/>
</dbReference>
<feature type="coiled-coil region" evidence="13">
    <location>
        <begin position="362"/>
        <end position="392"/>
    </location>
</feature>
<proteinExistence type="predicted"/>
<feature type="coiled-coil region" evidence="13">
    <location>
        <begin position="82"/>
        <end position="116"/>
    </location>
</feature>
<keyword evidence="7" id="KW-0418">Kinase</keyword>
<dbReference type="InterPro" id="IPR001789">
    <property type="entry name" value="Sig_transdc_resp-reg_receiver"/>
</dbReference>
<dbReference type="SUPFAM" id="SSF52172">
    <property type="entry name" value="CheY-like"/>
    <property type="match status" value="2"/>
</dbReference>
<feature type="domain" description="HAMP" evidence="17">
    <location>
        <begin position="300"/>
        <end position="353"/>
    </location>
</feature>
<keyword evidence="13" id="KW-0175">Coiled coil</keyword>
<dbReference type="Proteomes" id="UP000569732">
    <property type="component" value="Unassembled WGS sequence"/>
</dbReference>
<dbReference type="PANTHER" id="PTHR45339:SF1">
    <property type="entry name" value="HYBRID SIGNAL TRANSDUCTION HISTIDINE KINASE J"/>
    <property type="match status" value="1"/>
</dbReference>
<dbReference type="AlphaFoldDB" id="A0A853I6E3"/>
<feature type="domain" description="Response regulatory" evidence="16">
    <location>
        <begin position="789"/>
        <end position="909"/>
    </location>
</feature>
<keyword evidence="5" id="KW-0808">Transferase</keyword>
<sequence>MFFSTIKGKISAVFSCLVLIIIGVAVSSYWSVDKIQSLFEEYRDEDAVAFTMAGIKHQANTLHNTLLLYQATGEERHQREVIDLMTGLQREINQTIERLEDERKNNAKQISEQLLAYEQLFSQMALVQLEYGESITRAGYHFNRFFLAATSSLQRFNHNHNLDGLIRQQQLLIMLHTQVVGQRLLAASQNSLTSRISEQAADWQLNSKVPAWQLIANDYMSEYDKLVSFQNSYRLLKKKLQQMTSELMTLVTEANQQTFVAMNYWQSQINQSANWINSTVKWLVWLGILTGIMLALWMANSIAKPLEAIKRALVRLAEGQAEEKIPYLSRSDEIGDMAKAADVFKQANQKTQMLLNKTSILVTEQQNANTKLQQEIKERQRVEKALVKARQAAERASQYKSLFLANMSHEVRTPLGGVVGMLSLLQESELAKEQHGYVDSAMKSSEALLSILNDILDYSKIEAGKLTLQLAPFNLRYLVEDVVFLSAFRAAQKNINLQYVIAKHLPLHLIGDVGRIRQILTNFVTNAIKFTDKGHVLITVSGHCEFDEVILELNVEDTGCGIPQEQLDIIFAEYQQADQVGRGGTGLGLAITKKLIEIMWGQVKVSSEVGKGSCFNATLPLTICHEPLPVMKLSNAMVKGLMIDPDPINGKAVSLLVEALGAELLYVQQPTDVADVLRQYPEQVSFVLLNALWIEQTQSLISYLQSLPLLTKAPIIVLGPLGSIQTVDKYQADHCAGYLAYPIKLEALCRTLRQTGTEQFKLIEQGKAVEESKNSKALDKKPICKQKLRVLLIEDNPVNQKVAAKMLEKLGCAVAVANNGQEGVAQWQQQSFDLVVMDCNMPVMDGYQATRRIRNLEQERTDSLHTTIVALTANAMKGERENCLSAGMDDYLTKPVKLIDLKRVVDQVAKEVVFSA</sequence>
<dbReference type="InterPro" id="IPR003660">
    <property type="entry name" value="HAMP_dom"/>
</dbReference>
<dbReference type="EMBL" id="JACCKB010000039">
    <property type="protein sequence ID" value="NYZ68319.1"/>
    <property type="molecule type" value="Genomic_DNA"/>
</dbReference>
<dbReference type="PROSITE" id="PS50109">
    <property type="entry name" value="HIS_KIN"/>
    <property type="match status" value="1"/>
</dbReference>
<gene>
    <name evidence="18" type="ORF">H0A36_20080</name>
</gene>
<dbReference type="InterPro" id="IPR011006">
    <property type="entry name" value="CheY-like_superfamily"/>
</dbReference>
<dbReference type="Gene3D" id="1.10.287.130">
    <property type="match status" value="1"/>
</dbReference>
<keyword evidence="14" id="KW-1133">Transmembrane helix</keyword>
<dbReference type="SMART" id="SM00448">
    <property type="entry name" value="REC"/>
    <property type="match status" value="1"/>
</dbReference>
<dbReference type="PROSITE" id="PS50885">
    <property type="entry name" value="HAMP"/>
    <property type="match status" value="1"/>
</dbReference>
<dbReference type="FunFam" id="3.30.565.10:FF:000010">
    <property type="entry name" value="Sensor histidine kinase RcsC"/>
    <property type="match status" value="1"/>
</dbReference>
<dbReference type="GO" id="GO:0005524">
    <property type="term" value="F:ATP binding"/>
    <property type="evidence" value="ECO:0007669"/>
    <property type="project" value="UniProtKB-KW"/>
</dbReference>
<evidence type="ECO:0000313" key="19">
    <source>
        <dbReference type="Proteomes" id="UP000569732"/>
    </source>
</evidence>
<keyword evidence="8" id="KW-0067">ATP-binding</keyword>
<organism evidence="18 19">
    <name type="scientific">Spartinivicinus marinus</name>
    <dbReference type="NCBI Taxonomy" id="2994442"/>
    <lineage>
        <taxon>Bacteria</taxon>
        <taxon>Pseudomonadati</taxon>
        <taxon>Pseudomonadota</taxon>
        <taxon>Gammaproteobacteria</taxon>
        <taxon>Oceanospirillales</taxon>
        <taxon>Zooshikellaceae</taxon>
        <taxon>Spartinivicinus</taxon>
    </lineage>
</organism>
<dbReference type="InterPro" id="IPR036097">
    <property type="entry name" value="HisK_dim/P_sf"/>
</dbReference>
<comment type="subcellular location">
    <subcellularLocation>
        <location evidence="2">Membrane</location>
    </subcellularLocation>
</comment>
<dbReference type="SUPFAM" id="SSF55874">
    <property type="entry name" value="ATPase domain of HSP90 chaperone/DNA topoisomerase II/histidine kinase"/>
    <property type="match status" value="1"/>
</dbReference>
<evidence type="ECO:0000256" key="9">
    <source>
        <dbReference type="ARBA" id="ARBA00023012"/>
    </source>
</evidence>
<dbReference type="Pfam" id="PF00672">
    <property type="entry name" value="HAMP"/>
    <property type="match status" value="1"/>
</dbReference>
<keyword evidence="14" id="KW-0812">Transmembrane</keyword>
<evidence type="ECO:0000313" key="18">
    <source>
        <dbReference type="EMBL" id="NYZ68319.1"/>
    </source>
</evidence>
<dbReference type="CDD" id="cd06225">
    <property type="entry name" value="HAMP"/>
    <property type="match status" value="1"/>
</dbReference>
<dbReference type="GO" id="GO:0016020">
    <property type="term" value="C:membrane"/>
    <property type="evidence" value="ECO:0007669"/>
    <property type="project" value="UniProtKB-SubCell"/>
</dbReference>
<accession>A0A853I6E3</accession>
<evidence type="ECO:0000256" key="3">
    <source>
        <dbReference type="ARBA" id="ARBA00012438"/>
    </source>
</evidence>
<dbReference type="CDD" id="cd17546">
    <property type="entry name" value="REC_hyHK_CKI1_RcsC-like"/>
    <property type="match status" value="1"/>
</dbReference>
<feature type="transmembrane region" description="Helical" evidence="14">
    <location>
        <begin position="282"/>
        <end position="303"/>
    </location>
</feature>
<dbReference type="FunFam" id="1.10.287.130:FF:000002">
    <property type="entry name" value="Two-component osmosensing histidine kinase"/>
    <property type="match status" value="1"/>
</dbReference>
<dbReference type="InterPro" id="IPR004358">
    <property type="entry name" value="Sig_transdc_His_kin-like_C"/>
</dbReference>
<evidence type="ECO:0000256" key="14">
    <source>
        <dbReference type="SAM" id="Phobius"/>
    </source>
</evidence>
<feature type="transmembrane region" description="Helical" evidence="14">
    <location>
        <begin position="12"/>
        <end position="32"/>
    </location>
</feature>
<comment type="catalytic activity">
    <reaction evidence="1">
        <text>ATP + protein L-histidine = ADP + protein N-phospho-L-histidine.</text>
        <dbReference type="EC" id="2.7.13.3"/>
    </reaction>
</comment>
<evidence type="ECO:0000256" key="5">
    <source>
        <dbReference type="ARBA" id="ARBA00022679"/>
    </source>
</evidence>
<comment type="caution">
    <text evidence="18">The sequence shown here is derived from an EMBL/GenBank/DDBJ whole genome shotgun (WGS) entry which is preliminary data.</text>
</comment>
<dbReference type="InterPro" id="IPR003594">
    <property type="entry name" value="HATPase_dom"/>
</dbReference>
<feature type="domain" description="Histidine kinase" evidence="15">
    <location>
        <begin position="406"/>
        <end position="623"/>
    </location>
</feature>
<keyword evidence="14" id="KW-0472">Membrane</keyword>
<feature type="modified residue" description="4-aspartylphosphate" evidence="12">
    <location>
        <position position="838"/>
    </location>
</feature>
<reference evidence="18 19" key="1">
    <citation type="submission" date="2020-07" db="EMBL/GenBank/DDBJ databases">
        <title>Endozoicomonas sp. nov., isolated from sediment.</title>
        <authorList>
            <person name="Gu T."/>
        </authorList>
    </citation>
    <scope>NUCLEOTIDE SEQUENCE [LARGE SCALE GENOMIC DNA]</scope>
    <source>
        <strain evidence="18 19">SM1973</strain>
    </source>
</reference>
<evidence type="ECO:0000259" key="16">
    <source>
        <dbReference type="PROSITE" id="PS50110"/>
    </source>
</evidence>
<dbReference type="PANTHER" id="PTHR45339">
    <property type="entry name" value="HYBRID SIGNAL TRANSDUCTION HISTIDINE KINASE J"/>
    <property type="match status" value="1"/>
</dbReference>
<dbReference type="InterPro" id="IPR036890">
    <property type="entry name" value="HATPase_C_sf"/>
</dbReference>
<dbReference type="EC" id="2.7.13.3" evidence="3"/>
<evidence type="ECO:0000259" key="15">
    <source>
        <dbReference type="PROSITE" id="PS50109"/>
    </source>
</evidence>
<dbReference type="SUPFAM" id="SSF47384">
    <property type="entry name" value="Homodimeric domain of signal transducing histidine kinase"/>
    <property type="match status" value="1"/>
</dbReference>
<evidence type="ECO:0000256" key="10">
    <source>
        <dbReference type="ARBA" id="ARBA00064003"/>
    </source>
</evidence>
<evidence type="ECO:0000256" key="6">
    <source>
        <dbReference type="ARBA" id="ARBA00022741"/>
    </source>
</evidence>
<dbReference type="GO" id="GO:0000155">
    <property type="term" value="F:phosphorelay sensor kinase activity"/>
    <property type="evidence" value="ECO:0007669"/>
    <property type="project" value="InterPro"/>
</dbReference>
<evidence type="ECO:0000256" key="4">
    <source>
        <dbReference type="ARBA" id="ARBA00022553"/>
    </source>
</evidence>
<dbReference type="SMART" id="SM00387">
    <property type="entry name" value="HATPase_c"/>
    <property type="match status" value="1"/>
</dbReference>
<evidence type="ECO:0000256" key="1">
    <source>
        <dbReference type="ARBA" id="ARBA00000085"/>
    </source>
</evidence>
<evidence type="ECO:0000256" key="8">
    <source>
        <dbReference type="ARBA" id="ARBA00022840"/>
    </source>
</evidence>
<dbReference type="CDD" id="cd00082">
    <property type="entry name" value="HisKA"/>
    <property type="match status" value="1"/>
</dbReference>
<evidence type="ECO:0000256" key="7">
    <source>
        <dbReference type="ARBA" id="ARBA00022777"/>
    </source>
</evidence>
<dbReference type="SMART" id="SM00388">
    <property type="entry name" value="HisKA"/>
    <property type="match status" value="1"/>
</dbReference>
<evidence type="ECO:0000256" key="2">
    <source>
        <dbReference type="ARBA" id="ARBA00004370"/>
    </source>
</evidence>
<evidence type="ECO:0000259" key="17">
    <source>
        <dbReference type="PROSITE" id="PS50885"/>
    </source>
</evidence>
<dbReference type="RefSeq" id="WP_180570334.1">
    <property type="nucleotide sequence ID" value="NZ_JACCKB010000039.1"/>
</dbReference>
<dbReference type="InterPro" id="IPR003661">
    <property type="entry name" value="HisK_dim/P_dom"/>
</dbReference>
<dbReference type="PROSITE" id="PS50110">
    <property type="entry name" value="RESPONSE_REGULATORY"/>
    <property type="match status" value="1"/>
</dbReference>
<name>A0A853I6E3_9GAMM</name>
<comment type="subunit">
    <text evidence="10">At low DSF concentrations, interacts with RpfF.</text>
</comment>
<dbReference type="InterPro" id="IPR005467">
    <property type="entry name" value="His_kinase_dom"/>
</dbReference>
<evidence type="ECO:0000256" key="12">
    <source>
        <dbReference type="PROSITE-ProRule" id="PRU00169"/>
    </source>
</evidence>
<protein>
    <recommendedName>
        <fullName evidence="11">Sensory/regulatory protein RpfC</fullName>
        <ecNumber evidence="3">2.7.13.3</ecNumber>
    </recommendedName>
</protein>
<dbReference type="PRINTS" id="PR00344">
    <property type="entry name" value="BCTRLSENSOR"/>
</dbReference>
<dbReference type="CDD" id="cd16922">
    <property type="entry name" value="HATPase_EvgS-ArcB-TorS-like"/>
    <property type="match status" value="1"/>
</dbReference>